<name>A0ABN3A4W3_9ACTN</name>
<accession>A0ABN3A4W3</accession>
<dbReference type="InterPro" id="IPR056303">
    <property type="entry name" value="AMIN-like"/>
</dbReference>
<feature type="compositionally biased region" description="Polar residues" evidence="1">
    <location>
        <begin position="246"/>
        <end position="257"/>
    </location>
</feature>
<dbReference type="Pfam" id="PF24837">
    <property type="entry name" value="AMIN-like"/>
    <property type="match status" value="1"/>
</dbReference>
<dbReference type="EMBL" id="BAAAQR010000014">
    <property type="protein sequence ID" value="GAA2154036.1"/>
    <property type="molecule type" value="Genomic_DNA"/>
</dbReference>
<organism evidence="3 4">
    <name type="scientific">Nocardioides koreensis</name>
    <dbReference type="NCBI Taxonomy" id="433651"/>
    <lineage>
        <taxon>Bacteria</taxon>
        <taxon>Bacillati</taxon>
        <taxon>Actinomycetota</taxon>
        <taxon>Actinomycetes</taxon>
        <taxon>Propionibacteriales</taxon>
        <taxon>Nocardioidaceae</taxon>
        <taxon>Nocardioides</taxon>
    </lineage>
</organism>
<protein>
    <recommendedName>
        <fullName evidence="2">AMIN-like domain-containing protein</fullName>
    </recommendedName>
</protein>
<keyword evidence="4" id="KW-1185">Reference proteome</keyword>
<dbReference type="Proteomes" id="UP001501771">
    <property type="component" value="Unassembled WGS sequence"/>
</dbReference>
<feature type="domain" description="AMIN-like" evidence="2">
    <location>
        <begin position="4"/>
        <end position="125"/>
    </location>
</feature>
<sequence length="263" mass="28243">MPRLVGVRAAHHAGFDRVVLDFRGGLPSSVRAHYVKRLIADGSGKKVRIAGRAILSVRLEPADAHDASGSATAPRRVAFPLPNVMTAVRAGDFEAVTTYGIGLAKRTPFHVFTLQDPDRVVVDIKAGFRTVPRKVFFFDQDNFVDNKPPFFVARSRPVLPATPARGVLDRLFAGPVGSERADGLRLLRSRATGVSGPDISDGVARVRMQGSCSSGGSTVTVAGELMPTLRQFASVDWVKIYDPQGDTETPTGHSDSIPTCLEP</sequence>
<feature type="region of interest" description="Disordered" evidence="1">
    <location>
        <begin position="243"/>
        <end position="263"/>
    </location>
</feature>
<evidence type="ECO:0000313" key="3">
    <source>
        <dbReference type="EMBL" id="GAA2154036.1"/>
    </source>
</evidence>
<evidence type="ECO:0000313" key="4">
    <source>
        <dbReference type="Proteomes" id="UP001501771"/>
    </source>
</evidence>
<evidence type="ECO:0000259" key="2">
    <source>
        <dbReference type="Pfam" id="PF24837"/>
    </source>
</evidence>
<gene>
    <name evidence="3" type="ORF">GCM10009844_39300</name>
</gene>
<comment type="caution">
    <text evidence="3">The sequence shown here is derived from an EMBL/GenBank/DDBJ whole genome shotgun (WGS) entry which is preliminary data.</text>
</comment>
<evidence type="ECO:0000256" key="1">
    <source>
        <dbReference type="SAM" id="MobiDB-lite"/>
    </source>
</evidence>
<reference evidence="3 4" key="1">
    <citation type="journal article" date="2019" name="Int. J. Syst. Evol. Microbiol.">
        <title>The Global Catalogue of Microorganisms (GCM) 10K type strain sequencing project: providing services to taxonomists for standard genome sequencing and annotation.</title>
        <authorList>
            <consortium name="The Broad Institute Genomics Platform"/>
            <consortium name="The Broad Institute Genome Sequencing Center for Infectious Disease"/>
            <person name="Wu L."/>
            <person name="Ma J."/>
        </authorList>
    </citation>
    <scope>NUCLEOTIDE SEQUENCE [LARGE SCALE GENOMIC DNA]</scope>
    <source>
        <strain evidence="3 4">JCM 16022</strain>
    </source>
</reference>
<proteinExistence type="predicted"/>